<dbReference type="OrthoDB" id="390351at2"/>
<protein>
    <submittedName>
        <fullName evidence="1">Uncharacterized protein</fullName>
    </submittedName>
</protein>
<evidence type="ECO:0000313" key="2">
    <source>
        <dbReference type="Proteomes" id="UP000232222"/>
    </source>
</evidence>
<dbReference type="EMBL" id="CP024962">
    <property type="protein sequence ID" value="ATZ16621.1"/>
    <property type="molecule type" value="Genomic_DNA"/>
</dbReference>
<proteinExistence type="predicted"/>
<sequence length="143" mass="15920">MQVNYPRRDENVHQRYTLWNVAYIMMIIMTILSVVILTPLLLGTADIYLLFLAIMVLLPLAWMIPMTIMVKRCRNEVGTPNEKNHLALAICCTLFAGIIPGILAIVATSLFVPREVQFGGTSYEGTDGYNGNGGQPNNNFGQE</sequence>
<organism evidence="1 2">
    <name type="scientific">Entomoplasma freundtii</name>
    <dbReference type="NCBI Taxonomy" id="74700"/>
    <lineage>
        <taxon>Bacteria</taxon>
        <taxon>Bacillati</taxon>
        <taxon>Mycoplasmatota</taxon>
        <taxon>Mollicutes</taxon>
        <taxon>Entomoplasmatales</taxon>
        <taxon>Entomoplasmataceae</taxon>
        <taxon>Entomoplasma</taxon>
    </lineage>
</organism>
<keyword evidence="2" id="KW-1185">Reference proteome</keyword>
<name>A0A2K8NV44_9MOLU</name>
<accession>A0A2K8NV44</accession>
<reference evidence="1 2" key="1">
    <citation type="submission" date="2017-11" db="EMBL/GenBank/DDBJ databases">
        <title>Genome sequence of Entomoplasma freundtii BARC 318 (ATCC 51999).</title>
        <authorList>
            <person name="Lo W.-S."/>
            <person name="Gasparich G.E."/>
            <person name="Kuo C.-H."/>
        </authorList>
    </citation>
    <scope>NUCLEOTIDE SEQUENCE [LARGE SCALE GENOMIC DNA]</scope>
    <source>
        <strain evidence="1 2">BARC 318</strain>
    </source>
</reference>
<dbReference type="KEGG" id="efr:EFREU_v1c06010"/>
<evidence type="ECO:0000313" key="1">
    <source>
        <dbReference type="EMBL" id="ATZ16621.1"/>
    </source>
</evidence>
<gene>
    <name evidence="1" type="ORF">EFREU_v1c06010</name>
</gene>
<dbReference type="RefSeq" id="WP_100609691.1">
    <property type="nucleotide sequence ID" value="NZ_CP024962.1"/>
</dbReference>
<dbReference type="AlphaFoldDB" id="A0A2K8NV44"/>
<dbReference type="Proteomes" id="UP000232222">
    <property type="component" value="Chromosome"/>
</dbReference>